<dbReference type="Pfam" id="PF12680">
    <property type="entry name" value="SnoaL_2"/>
    <property type="match status" value="1"/>
</dbReference>
<feature type="domain" description="SnoaL-like" evidence="1">
    <location>
        <begin position="9"/>
        <end position="101"/>
    </location>
</feature>
<evidence type="ECO:0000313" key="2">
    <source>
        <dbReference type="EMBL" id="SCU86222.1"/>
    </source>
</evidence>
<organism evidence="2 3">
    <name type="scientific">Lachancea dasiensis</name>
    <dbReference type="NCBI Taxonomy" id="1072105"/>
    <lineage>
        <taxon>Eukaryota</taxon>
        <taxon>Fungi</taxon>
        <taxon>Dikarya</taxon>
        <taxon>Ascomycota</taxon>
        <taxon>Saccharomycotina</taxon>
        <taxon>Saccharomycetes</taxon>
        <taxon>Saccharomycetales</taxon>
        <taxon>Saccharomycetaceae</taxon>
        <taxon>Lachancea</taxon>
    </lineage>
</organism>
<dbReference type="InterPro" id="IPR037401">
    <property type="entry name" value="SnoaL-like"/>
</dbReference>
<dbReference type="InterPro" id="IPR032710">
    <property type="entry name" value="NTF2-like_dom_sf"/>
</dbReference>
<name>A0A1G4J8F9_9SACH</name>
<evidence type="ECO:0000259" key="1">
    <source>
        <dbReference type="Pfam" id="PF12680"/>
    </source>
</evidence>
<accession>A0A1G4J8F9</accession>
<dbReference type="Gene3D" id="3.10.450.50">
    <property type="match status" value="1"/>
</dbReference>
<sequence>MAINTICARYLNALNQGNLDEVRSLFSAEAKVVSPLYGERLAFDFYANLFKDTARSETKLLNVFDACETTNSIALHFRYLWTLANKQSVEFECVDVFELNDSHDKFTKLTIIYDTAPLRQDFNNSRLS</sequence>
<proteinExistence type="predicted"/>
<protein>
    <submittedName>
        <fullName evidence="2">LADA_0D13124g1_1</fullName>
    </submittedName>
</protein>
<reference evidence="2 3" key="1">
    <citation type="submission" date="2016-03" db="EMBL/GenBank/DDBJ databases">
        <authorList>
            <person name="Devillers H."/>
        </authorList>
    </citation>
    <scope>NUCLEOTIDE SEQUENCE [LARGE SCALE GENOMIC DNA]</scope>
    <source>
        <strain evidence="2">CBS 10888</strain>
    </source>
</reference>
<dbReference type="SUPFAM" id="SSF54427">
    <property type="entry name" value="NTF2-like"/>
    <property type="match status" value="1"/>
</dbReference>
<dbReference type="AlphaFoldDB" id="A0A1G4J8F9"/>
<dbReference type="EMBL" id="LT598454">
    <property type="protein sequence ID" value="SCU86222.1"/>
    <property type="molecule type" value="Genomic_DNA"/>
</dbReference>
<evidence type="ECO:0000313" key="3">
    <source>
        <dbReference type="Proteomes" id="UP000190274"/>
    </source>
</evidence>
<dbReference type="OrthoDB" id="10407241at2759"/>
<dbReference type="Proteomes" id="UP000190274">
    <property type="component" value="Chromosome D"/>
</dbReference>
<gene>
    <name evidence="2" type="ORF">LADA_0D13124G</name>
</gene>
<keyword evidence="3" id="KW-1185">Reference proteome</keyword>